<dbReference type="Proteomes" id="UP001165080">
    <property type="component" value="Unassembled WGS sequence"/>
</dbReference>
<dbReference type="CDD" id="cd00052">
    <property type="entry name" value="EH"/>
    <property type="match status" value="2"/>
</dbReference>
<feature type="region of interest" description="Disordered" evidence="2">
    <location>
        <begin position="714"/>
        <end position="774"/>
    </location>
</feature>
<dbReference type="InterPro" id="IPR000261">
    <property type="entry name" value="EH_dom"/>
</dbReference>
<dbReference type="SUPFAM" id="SSF47473">
    <property type="entry name" value="EF-hand"/>
    <property type="match status" value="2"/>
</dbReference>
<dbReference type="Gene3D" id="1.10.238.10">
    <property type="entry name" value="EF-hand"/>
    <property type="match status" value="2"/>
</dbReference>
<evidence type="ECO:0000256" key="1">
    <source>
        <dbReference type="SAM" id="Coils"/>
    </source>
</evidence>
<keyword evidence="6" id="KW-1185">Reference proteome</keyword>
<dbReference type="InterPro" id="IPR011992">
    <property type="entry name" value="EF-hand-dom_pair"/>
</dbReference>
<dbReference type="InterPro" id="IPR002048">
    <property type="entry name" value="EF_hand_dom"/>
</dbReference>
<gene>
    <name evidence="5" type="primary">PLEST005939</name>
    <name evidence="5" type="ORF">PLESTB_000163700</name>
</gene>
<evidence type="ECO:0008006" key="7">
    <source>
        <dbReference type="Google" id="ProtNLM"/>
    </source>
</evidence>
<protein>
    <recommendedName>
        <fullName evidence="7">Epidermal growth factor receptor substrate 15</fullName>
    </recommendedName>
</protein>
<evidence type="ECO:0000259" key="3">
    <source>
        <dbReference type="PROSITE" id="PS50031"/>
    </source>
</evidence>
<feature type="compositionally biased region" description="Low complexity" evidence="2">
    <location>
        <begin position="1006"/>
        <end position="1016"/>
    </location>
</feature>
<feature type="compositionally biased region" description="Low complexity" evidence="2">
    <location>
        <begin position="914"/>
        <end position="932"/>
    </location>
</feature>
<dbReference type="PROSITE" id="PS50222">
    <property type="entry name" value="EF_HAND_2"/>
    <property type="match status" value="2"/>
</dbReference>
<dbReference type="SMART" id="SM00054">
    <property type="entry name" value="EFh"/>
    <property type="match status" value="2"/>
</dbReference>
<feature type="compositionally biased region" description="Pro residues" evidence="2">
    <location>
        <begin position="740"/>
        <end position="757"/>
    </location>
</feature>
<feature type="compositionally biased region" description="Low complexity" evidence="2">
    <location>
        <begin position="717"/>
        <end position="739"/>
    </location>
</feature>
<comment type="caution">
    <text evidence="5">The sequence shown here is derived from an EMBL/GenBank/DDBJ whole genome shotgun (WGS) entry which is preliminary data.</text>
</comment>
<feature type="domain" description="EH" evidence="3">
    <location>
        <begin position="200"/>
        <end position="259"/>
    </location>
</feature>
<evidence type="ECO:0000256" key="2">
    <source>
        <dbReference type="SAM" id="MobiDB-lite"/>
    </source>
</evidence>
<dbReference type="PANTHER" id="PTHR11216:SF170">
    <property type="entry name" value="DYNAMIN ASSOCIATED PROTEIN 160, ISOFORM D"/>
    <property type="match status" value="1"/>
</dbReference>
<feature type="region of interest" description="Disordered" evidence="2">
    <location>
        <begin position="843"/>
        <end position="862"/>
    </location>
</feature>
<sequence>MTQQLFEQWFRIADADRDGAVGGAEAVSFFIRSGLPQAVLGQIWELSSGGGPKLNQIQFSSAMRLVALAQARGGQLPLDQARAIIAGVGPSLPPPTLQGLEPAGAAAPGAAPPAAAAAAPGARPAGAAGVPGAPPHGAPVAVPPYGAQLTGGAPAPGGVAATYGAAVARPAAGAPGVAPPAAAPAPAPAAGGYPALPASELQRFQAAFLQLDTDRDGFVTGAECFGFFTQSGLDKSVLRDIWSLVAGNDSRLSGPQFVAYLHVMDNARRGVPLPKYLPPGLAGFPAVATAAAPAAPPPAAAAAAAPAPAPTAPASTWSLQSQFGTSSNITAVLAAPSVTSLPAPPPPPAMPAKLEMSTGERLAPPVHHVSHVPAVPAALLASVSAMDRTKLQEEQQVCEAQEKAVQTAEERAAEARARQAQLTGALQELVVFRKRTEVALLTSQDEARRLEEELEATRKRYDAGYVAAQAASEKSAAVHAHIMELMTQKADLEEKMRRLEGEVAAAERMGPADVARLESELSELHSKCAALEAARNAKMAQVDGLRRQQDAARAQLADLQDADRDAAAEVEACQVSLDSMEAELKEARSSGVASALPSLLSRAATVYRGLYGLAHRMGTAVPFEALPATLEGLHVWADEVAAGVVDWADDDVDARGYVVVNALPGADAPRPVLKAVAAAAAKPAPAPAAGAAPIPKMLPDDFAAPAAAGISGGGGFDDPPAFGDEPAFGGASATVSGSAAPPPAATAAAPPPPPPSVPVDFGFDDAPAFGAPPPAGLAGSTSFALDPQASNAFDGAGASTQFSFGKEAESSVDTPSVMSVPSAAVAHAATAAAPVAATATFDDNAFGTPAPPPPPTAAPPPPAYAVAAAASAAAAHDSLTEQPSLFGDDAFAAHSAFGGSSSVAPVPSLPPTVPSIAPADSPSSSMGGSPSSALPTADSGPLESNPFASVTPPPVLAAFTGAAAAGASTQTKEAPAPAPGVGAAAATSAELFGDSAFGAESSFTGAPPTAESSSLSLPPPPQPQQAGPAAAPDAPQMGFGDDNPFGDDDNPFSTPAFR</sequence>
<dbReference type="GO" id="GO:0005509">
    <property type="term" value="F:calcium ion binding"/>
    <property type="evidence" value="ECO:0007669"/>
    <property type="project" value="InterPro"/>
</dbReference>
<dbReference type="PANTHER" id="PTHR11216">
    <property type="entry name" value="EH DOMAIN"/>
    <property type="match status" value="1"/>
</dbReference>
<organism evidence="5 6">
    <name type="scientific">Pleodorina starrii</name>
    <dbReference type="NCBI Taxonomy" id="330485"/>
    <lineage>
        <taxon>Eukaryota</taxon>
        <taxon>Viridiplantae</taxon>
        <taxon>Chlorophyta</taxon>
        <taxon>core chlorophytes</taxon>
        <taxon>Chlorophyceae</taxon>
        <taxon>CS clade</taxon>
        <taxon>Chlamydomonadales</taxon>
        <taxon>Volvocaceae</taxon>
        <taxon>Pleodorina</taxon>
    </lineage>
</organism>
<feature type="coiled-coil region" evidence="1">
    <location>
        <begin position="391"/>
        <end position="590"/>
    </location>
</feature>
<feature type="compositionally biased region" description="Pro residues" evidence="2">
    <location>
        <begin position="849"/>
        <end position="862"/>
    </location>
</feature>
<dbReference type="GO" id="GO:0005886">
    <property type="term" value="C:plasma membrane"/>
    <property type="evidence" value="ECO:0007669"/>
    <property type="project" value="TreeGrafter"/>
</dbReference>
<evidence type="ECO:0000259" key="4">
    <source>
        <dbReference type="PROSITE" id="PS50222"/>
    </source>
</evidence>
<dbReference type="PROSITE" id="PS50031">
    <property type="entry name" value="EH"/>
    <property type="match status" value="2"/>
</dbReference>
<proteinExistence type="predicted"/>
<feature type="domain" description="EF-hand" evidence="4">
    <location>
        <begin position="1"/>
        <end position="36"/>
    </location>
</feature>
<feature type="compositionally biased region" description="Low complexity" evidence="2">
    <location>
        <begin position="1024"/>
        <end position="1043"/>
    </location>
</feature>
<accession>A0A9W6BB81</accession>
<feature type="domain" description="EH" evidence="3">
    <location>
        <begin position="2"/>
        <end position="47"/>
    </location>
</feature>
<dbReference type="EMBL" id="BRXU01000002">
    <property type="protein sequence ID" value="GLC48926.1"/>
    <property type="molecule type" value="Genomic_DNA"/>
</dbReference>
<keyword evidence="1" id="KW-0175">Coiled coil</keyword>
<dbReference type="Pfam" id="PF12763">
    <property type="entry name" value="EH"/>
    <property type="match status" value="1"/>
</dbReference>
<reference evidence="5 6" key="1">
    <citation type="journal article" date="2023" name="Commun. Biol.">
        <title>Reorganization of the ancestral sex-determining regions during the evolution of trioecy in Pleodorina starrii.</title>
        <authorList>
            <person name="Takahashi K."/>
            <person name="Suzuki S."/>
            <person name="Kawai-Toyooka H."/>
            <person name="Yamamoto K."/>
            <person name="Hamaji T."/>
            <person name="Ootsuki R."/>
            <person name="Yamaguchi H."/>
            <person name="Kawachi M."/>
            <person name="Higashiyama T."/>
            <person name="Nozaki H."/>
        </authorList>
    </citation>
    <scope>NUCLEOTIDE SEQUENCE [LARGE SCALE GENOMIC DNA]</scope>
    <source>
        <strain evidence="5 6">NIES-4479</strain>
    </source>
</reference>
<evidence type="ECO:0000313" key="5">
    <source>
        <dbReference type="EMBL" id="GLC48926.1"/>
    </source>
</evidence>
<dbReference type="Gene3D" id="1.10.287.1490">
    <property type="match status" value="1"/>
</dbReference>
<evidence type="ECO:0000313" key="6">
    <source>
        <dbReference type="Proteomes" id="UP001165080"/>
    </source>
</evidence>
<feature type="compositionally biased region" description="Low complexity" evidence="2">
    <location>
        <begin position="102"/>
        <end position="131"/>
    </location>
</feature>
<dbReference type="GO" id="GO:0016197">
    <property type="term" value="P:endosomal transport"/>
    <property type="evidence" value="ECO:0007669"/>
    <property type="project" value="TreeGrafter"/>
</dbReference>
<feature type="region of interest" description="Disordered" evidence="2">
    <location>
        <begin position="95"/>
        <end position="131"/>
    </location>
</feature>
<name>A0A9W6BB81_9CHLO</name>
<feature type="region of interest" description="Disordered" evidence="2">
    <location>
        <begin position="998"/>
        <end position="1058"/>
    </location>
</feature>
<dbReference type="GO" id="GO:0006897">
    <property type="term" value="P:endocytosis"/>
    <property type="evidence" value="ECO:0007669"/>
    <property type="project" value="TreeGrafter"/>
</dbReference>
<dbReference type="SMART" id="SM00027">
    <property type="entry name" value="EH"/>
    <property type="match status" value="2"/>
</dbReference>
<dbReference type="AlphaFoldDB" id="A0A9W6BB81"/>
<feature type="compositionally biased region" description="Low complexity" evidence="2">
    <location>
        <begin position="758"/>
        <end position="769"/>
    </location>
</feature>
<feature type="region of interest" description="Disordered" evidence="2">
    <location>
        <begin position="963"/>
        <end position="985"/>
    </location>
</feature>
<dbReference type="GO" id="GO:0005737">
    <property type="term" value="C:cytoplasm"/>
    <property type="evidence" value="ECO:0007669"/>
    <property type="project" value="TreeGrafter"/>
</dbReference>
<feature type="domain" description="EF-hand" evidence="4">
    <location>
        <begin position="199"/>
        <end position="234"/>
    </location>
</feature>
<feature type="region of interest" description="Disordered" evidence="2">
    <location>
        <begin position="909"/>
        <end position="950"/>
    </location>
</feature>
<dbReference type="Pfam" id="PF13202">
    <property type="entry name" value="EF-hand_5"/>
    <property type="match status" value="1"/>
</dbReference>